<feature type="compositionally biased region" description="Polar residues" evidence="1">
    <location>
        <begin position="395"/>
        <end position="405"/>
    </location>
</feature>
<evidence type="ECO:0000313" key="3">
    <source>
        <dbReference type="Proteomes" id="UP000481153"/>
    </source>
</evidence>
<name>A0A6G0WWR5_9STRA</name>
<feature type="compositionally biased region" description="Polar residues" evidence="1">
    <location>
        <begin position="309"/>
        <end position="320"/>
    </location>
</feature>
<dbReference type="Proteomes" id="UP000481153">
    <property type="component" value="Unassembled WGS sequence"/>
</dbReference>
<feature type="region of interest" description="Disordered" evidence="1">
    <location>
        <begin position="296"/>
        <end position="321"/>
    </location>
</feature>
<evidence type="ECO:0000313" key="2">
    <source>
        <dbReference type="EMBL" id="KAF0731932.1"/>
    </source>
</evidence>
<organism evidence="2 3">
    <name type="scientific">Aphanomyces euteiches</name>
    <dbReference type="NCBI Taxonomy" id="100861"/>
    <lineage>
        <taxon>Eukaryota</taxon>
        <taxon>Sar</taxon>
        <taxon>Stramenopiles</taxon>
        <taxon>Oomycota</taxon>
        <taxon>Saprolegniomycetes</taxon>
        <taxon>Saprolegniales</taxon>
        <taxon>Verrucalvaceae</taxon>
        <taxon>Aphanomyces</taxon>
    </lineage>
</organism>
<feature type="compositionally biased region" description="Low complexity" evidence="1">
    <location>
        <begin position="368"/>
        <end position="378"/>
    </location>
</feature>
<proteinExistence type="predicted"/>
<reference evidence="2 3" key="1">
    <citation type="submission" date="2019-07" db="EMBL/GenBank/DDBJ databases">
        <title>Genomics analysis of Aphanomyces spp. identifies a new class of oomycete effector associated with host adaptation.</title>
        <authorList>
            <person name="Gaulin E."/>
        </authorList>
    </citation>
    <scope>NUCLEOTIDE SEQUENCE [LARGE SCALE GENOMIC DNA]</scope>
    <source>
        <strain evidence="2 3">ATCC 201684</strain>
    </source>
</reference>
<dbReference type="SUPFAM" id="SSF48371">
    <property type="entry name" value="ARM repeat"/>
    <property type="match status" value="1"/>
</dbReference>
<dbReference type="EMBL" id="VJMJ01000138">
    <property type="protein sequence ID" value="KAF0731932.1"/>
    <property type="molecule type" value="Genomic_DNA"/>
</dbReference>
<feature type="region of interest" description="Disordered" evidence="1">
    <location>
        <begin position="261"/>
        <end position="282"/>
    </location>
</feature>
<evidence type="ECO:0008006" key="4">
    <source>
        <dbReference type="Google" id="ProtNLM"/>
    </source>
</evidence>
<accession>A0A6G0WWR5</accession>
<protein>
    <recommendedName>
        <fullName evidence="4">CLASP N-terminal domain-containing protein</fullName>
    </recommendedName>
</protein>
<dbReference type="AlphaFoldDB" id="A0A6G0WWR5"/>
<sequence>MNTLTQQITAFDTSAPWTEQLADIKAVVDVLQVESLESIIDRWMTLTEPLNRDWFASLRMEVVKKARSFVNDLATTCSMAMGQFVDELVVSCVDSARSHAQVLCKAGEECMTVRSSPSRYNVKKLRHHFDPTRGDQVRLLIVHQLELIVQSWKKTDLDLHYQDITSVLAKALHDKNDQIRAIARGVFCLVCSIWEEHLDDLVDLPMSFEITTEPADDNAPFTSIAEASDICNMSQAVDSTRHIASDTALTYSIADATPKRESVSCPRTTNKSTMSDDGPDRRFPIWQCPSPHKQSMFTRDEASDGPFQSIESVDQTSKQTRPAILDSHDDQNEKVEALYKERHTLIQMHKHTEGRQHAQEILQRLQQSSSTPTATRTTTPPPMMTESFEREDRVSTLQLDPQQDTTNHDENAQVLLMDAPTSDDCDSQPGQRRHKRPRAMEKKHSCRVAPSKSNIAGHERRANPGAPRRSLQYRFQGAYRRLLSAELCVRYITYFIIHS</sequence>
<feature type="compositionally biased region" description="Polar residues" evidence="1">
    <location>
        <begin position="265"/>
        <end position="275"/>
    </location>
</feature>
<dbReference type="InterPro" id="IPR011989">
    <property type="entry name" value="ARM-like"/>
</dbReference>
<dbReference type="VEuPathDB" id="FungiDB:AeMF1_018460"/>
<dbReference type="Gene3D" id="1.25.10.10">
    <property type="entry name" value="Leucine-rich Repeat Variant"/>
    <property type="match status" value="1"/>
</dbReference>
<keyword evidence="3" id="KW-1185">Reference proteome</keyword>
<comment type="caution">
    <text evidence="2">The sequence shown here is derived from an EMBL/GenBank/DDBJ whole genome shotgun (WGS) entry which is preliminary data.</text>
</comment>
<gene>
    <name evidence="2" type="ORF">Ae201684_010884</name>
</gene>
<evidence type="ECO:0000256" key="1">
    <source>
        <dbReference type="SAM" id="MobiDB-lite"/>
    </source>
</evidence>
<feature type="region of interest" description="Disordered" evidence="1">
    <location>
        <begin position="363"/>
        <end position="468"/>
    </location>
</feature>
<dbReference type="InterPro" id="IPR016024">
    <property type="entry name" value="ARM-type_fold"/>
</dbReference>